<dbReference type="GeneID" id="115358059"/>
<dbReference type="SUPFAM" id="SSF53335">
    <property type="entry name" value="S-adenosyl-L-methionine-dependent methyltransferases"/>
    <property type="match status" value="1"/>
</dbReference>
<sequence length="416" mass="48008">MDPLFSPPLHKQRHEFVIDFILKNKPRKVVDLGCSECALLKKLKFHHDIELLVGVDIDKTVLKRKMHGLDPLTSDYLVPGFDQLKIELYEGSVTQKDSRLRGFDLATSIELIEHLHLDDVERFSEVVFGYMAPGTVIVSTPNSEFNPLLPGLKGFRHRDHKFEWTRAQFQSWALKVCFQHGYEVQFTGVGWAPPGLQDRVGFCSQIGVFQRRYTRDDVLPRENAQVFSHTLLYSITYPSLHDNNILRRTLVSELLYWSEELKRRWMQGSGEWDEASALYETKGGEDEDCLSEQKTDVEEMEIDGEEMMYPVEFGADGERQQEIYREGRCVCVPLARLWSTCPKVRALSGSICNLRRLLLDEPSVELSWDGSALRLNDQEQIPDEEEDDYNLDDMRCTGIQCSHGALQQEDWEAELL</sequence>
<dbReference type="GO" id="GO:0090486">
    <property type="term" value="F:small RNA 2'-O-methyltransferase activity"/>
    <property type="evidence" value="ECO:0007669"/>
    <property type="project" value="UniProtKB-EC"/>
</dbReference>
<evidence type="ECO:0000256" key="12">
    <source>
        <dbReference type="ARBA" id="ARBA00035025"/>
    </source>
</evidence>
<comment type="catalytic activity">
    <reaction evidence="13">
        <text>small RNA 3'-end nucleotide + S-adenosyl-L-methionine = small RNA 3'-end 2'-O-methylnucleotide + S-adenosyl-L-homocysteine + H(+)</text>
        <dbReference type="Rhea" id="RHEA:37887"/>
        <dbReference type="Rhea" id="RHEA-COMP:10415"/>
        <dbReference type="Rhea" id="RHEA-COMP:10416"/>
        <dbReference type="ChEBI" id="CHEBI:15378"/>
        <dbReference type="ChEBI" id="CHEBI:57856"/>
        <dbReference type="ChEBI" id="CHEBI:59789"/>
        <dbReference type="ChEBI" id="CHEBI:74896"/>
        <dbReference type="ChEBI" id="CHEBI:74898"/>
        <dbReference type="EC" id="2.1.1.386"/>
    </reaction>
</comment>
<keyword evidence="15" id="KW-1185">Reference proteome</keyword>
<accession>A0A667XQ61</accession>
<reference evidence="14" key="1">
    <citation type="submission" date="2019-06" db="EMBL/GenBank/DDBJ databases">
        <authorList>
            <consortium name="Wellcome Sanger Institute Data Sharing"/>
        </authorList>
    </citation>
    <scope>NUCLEOTIDE SEQUENCE [LARGE SCALE GENOMIC DNA]</scope>
</reference>
<evidence type="ECO:0000256" key="13">
    <source>
        <dbReference type="ARBA" id="ARBA00048418"/>
    </source>
</evidence>
<proteinExistence type="inferred from homology"/>
<dbReference type="GO" id="GO:0003723">
    <property type="term" value="F:RNA binding"/>
    <property type="evidence" value="ECO:0007669"/>
    <property type="project" value="UniProtKB-KW"/>
</dbReference>
<dbReference type="FunCoup" id="A0A667XQ61">
    <property type="interactions" value="7"/>
</dbReference>
<dbReference type="PANTHER" id="PTHR21404">
    <property type="entry name" value="HEN1"/>
    <property type="match status" value="1"/>
</dbReference>
<dbReference type="GO" id="GO:0043487">
    <property type="term" value="P:regulation of RNA stability"/>
    <property type="evidence" value="ECO:0007669"/>
    <property type="project" value="Ensembl"/>
</dbReference>
<dbReference type="OrthoDB" id="2154311at2759"/>
<evidence type="ECO:0000256" key="7">
    <source>
        <dbReference type="ARBA" id="ARBA00022723"/>
    </source>
</evidence>
<keyword evidence="7" id="KW-0479">Metal-binding</keyword>
<evidence type="ECO:0000256" key="11">
    <source>
        <dbReference type="ARBA" id="ARBA00029981"/>
    </source>
</evidence>
<dbReference type="GO" id="GO:0001510">
    <property type="term" value="P:RNA methylation"/>
    <property type="evidence" value="ECO:0007669"/>
    <property type="project" value="Ensembl"/>
</dbReference>
<evidence type="ECO:0000256" key="1">
    <source>
        <dbReference type="ARBA" id="ARBA00001946"/>
    </source>
</evidence>
<dbReference type="FunFam" id="3.40.50.150:FF:000124">
    <property type="entry name" value="HEN methyltransferase 1"/>
    <property type="match status" value="1"/>
</dbReference>
<dbReference type="GO" id="GO:0046872">
    <property type="term" value="F:metal ion binding"/>
    <property type="evidence" value="ECO:0007669"/>
    <property type="project" value="UniProtKB-KW"/>
</dbReference>
<evidence type="ECO:0000256" key="8">
    <source>
        <dbReference type="ARBA" id="ARBA00022842"/>
    </source>
</evidence>
<keyword evidence="10" id="KW-0943">RNA-mediated gene silencing</keyword>
<dbReference type="GeneTree" id="ENSGT00390000004798"/>
<dbReference type="AlphaFoldDB" id="A0A667XQ61"/>
<dbReference type="Ensembl" id="ENSMMDT00005011593.1">
    <property type="protein sequence ID" value="ENSMMDP00005011251.1"/>
    <property type="gene ID" value="ENSMMDG00005006076.1"/>
</dbReference>
<dbReference type="InterPro" id="IPR029063">
    <property type="entry name" value="SAM-dependent_MTases_sf"/>
</dbReference>
<evidence type="ECO:0000313" key="15">
    <source>
        <dbReference type="Proteomes" id="UP000472263"/>
    </source>
</evidence>
<dbReference type="InParanoid" id="A0A667XQ61"/>
<evidence type="ECO:0000256" key="5">
    <source>
        <dbReference type="ARBA" id="ARBA00022679"/>
    </source>
</evidence>
<evidence type="ECO:0000256" key="3">
    <source>
        <dbReference type="ARBA" id="ARBA00021330"/>
    </source>
</evidence>
<evidence type="ECO:0000256" key="2">
    <source>
        <dbReference type="ARBA" id="ARBA00009026"/>
    </source>
</evidence>
<protein>
    <recommendedName>
        <fullName evidence="3">Small RNA 2'-O-methyltransferase</fullName>
        <ecNumber evidence="12">2.1.1.386</ecNumber>
    </recommendedName>
    <alternativeName>
        <fullName evidence="11">HEN1 methyltransferase homolog 1</fullName>
    </alternativeName>
</protein>
<evidence type="ECO:0000256" key="10">
    <source>
        <dbReference type="ARBA" id="ARBA00023158"/>
    </source>
</evidence>
<dbReference type="Proteomes" id="UP000472263">
    <property type="component" value="Chromosome 4"/>
</dbReference>
<dbReference type="Gene3D" id="3.40.50.150">
    <property type="entry name" value="Vaccinia Virus protein VP39"/>
    <property type="match status" value="1"/>
</dbReference>
<dbReference type="GO" id="GO:0048599">
    <property type="term" value="P:oocyte development"/>
    <property type="evidence" value="ECO:0007669"/>
    <property type="project" value="Ensembl"/>
</dbReference>
<evidence type="ECO:0000256" key="4">
    <source>
        <dbReference type="ARBA" id="ARBA00022603"/>
    </source>
</evidence>
<keyword evidence="9" id="KW-0694">RNA-binding</keyword>
<keyword evidence="6" id="KW-0949">S-adenosyl-L-methionine</keyword>
<dbReference type="RefSeq" id="XP_029905703.1">
    <property type="nucleotide sequence ID" value="XM_030049843.1"/>
</dbReference>
<dbReference type="EC" id="2.1.1.386" evidence="12"/>
<comment type="similarity">
    <text evidence="2">Belongs to the methyltransferase superfamily. HEN1 family.</text>
</comment>
<dbReference type="InterPro" id="IPR026610">
    <property type="entry name" value="Hen1"/>
</dbReference>
<dbReference type="GO" id="GO:0005634">
    <property type="term" value="C:nucleus"/>
    <property type="evidence" value="ECO:0007669"/>
    <property type="project" value="TreeGrafter"/>
</dbReference>
<dbReference type="GO" id="GO:0140990">
    <property type="term" value="P:primary piRNA processing"/>
    <property type="evidence" value="ECO:0007669"/>
    <property type="project" value="Ensembl"/>
</dbReference>
<dbReference type="GO" id="GO:0043186">
    <property type="term" value="C:P granule"/>
    <property type="evidence" value="ECO:0007669"/>
    <property type="project" value="Ensembl"/>
</dbReference>
<evidence type="ECO:0000313" key="14">
    <source>
        <dbReference type="Ensembl" id="ENSMMDP00005011251.1"/>
    </source>
</evidence>
<evidence type="ECO:0000256" key="9">
    <source>
        <dbReference type="ARBA" id="ARBA00022884"/>
    </source>
</evidence>
<dbReference type="CTD" id="113802"/>
<organism evidence="14 15">
    <name type="scientific">Myripristis murdjan</name>
    <name type="common">pinecone soldierfish</name>
    <dbReference type="NCBI Taxonomy" id="586833"/>
    <lineage>
        <taxon>Eukaryota</taxon>
        <taxon>Metazoa</taxon>
        <taxon>Chordata</taxon>
        <taxon>Craniata</taxon>
        <taxon>Vertebrata</taxon>
        <taxon>Euteleostomi</taxon>
        <taxon>Actinopterygii</taxon>
        <taxon>Neopterygii</taxon>
        <taxon>Teleostei</taxon>
        <taxon>Neoteleostei</taxon>
        <taxon>Acanthomorphata</taxon>
        <taxon>Holocentriformes</taxon>
        <taxon>Holocentridae</taxon>
        <taxon>Myripristis</taxon>
    </lineage>
</organism>
<dbReference type="GO" id="GO:0030422">
    <property type="term" value="P:siRNA processing"/>
    <property type="evidence" value="ECO:0007669"/>
    <property type="project" value="TreeGrafter"/>
</dbReference>
<gene>
    <name evidence="14" type="primary">henmt1</name>
</gene>
<reference evidence="14" key="3">
    <citation type="submission" date="2025-09" db="UniProtKB">
        <authorList>
            <consortium name="Ensembl"/>
        </authorList>
    </citation>
    <scope>IDENTIFICATION</scope>
</reference>
<reference evidence="14" key="2">
    <citation type="submission" date="2025-08" db="UniProtKB">
        <authorList>
            <consortium name="Ensembl"/>
        </authorList>
    </citation>
    <scope>IDENTIFICATION</scope>
</reference>
<evidence type="ECO:0000256" key="6">
    <source>
        <dbReference type="ARBA" id="ARBA00022691"/>
    </source>
</evidence>
<dbReference type="PANTHER" id="PTHR21404:SF3">
    <property type="entry name" value="SMALL RNA 2'-O-METHYLTRANSFERASE"/>
    <property type="match status" value="1"/>
</dbReference>
<keyword evidence="5" id="KW-0808">Transferase</keyword>
<keyword evidence="4" id="KW-0489">Methyltransferase</keyword>
<keyword evidence="8" id="KW-0460">Magnesium</keyword>
<comment type="cofactor">
    <cofactor evidence="1">
        <name>Mg(2+)</name>
        <dbReference type="ChEBI" id="CHEBI:18420"/>
    </cofactor>
</comment>
<name>A0A667XQ61_9TELE</name>